<dbReference type="PANTHER" id="PTHR43033:SF1">
    <property type="entry name" value="TRNA(ILE)-LYSIDINE SYNTHASE-RELATED"/>
    <property type="match status" value="1"/>
</dbReference>
<dbReference type="CDD" id="cd01992">
    <property type="entry name" value="TilS_N"/>
    <property type="match status" value="1"/>
</dbReference>
<dbReference type="InterPro" id="IPR012795">
    <property type="entry name" value="tRNA_Ile_lys_synt_N"/>
</dbReference>
<keyword evidence="5 8" id="KW-0547">Nucleotide-binding</keyword>
<evidence type="ECO:0000256" key="8">
    <source>
        <dbReference type="HAMAP-Rule" id="MF_01161"/>
    </source>
</evidence>
<dbReference type="EMBL" id="BSOZ01000015">
    <property type="protein sequence ID" value="GLS04270.1"/>
    <property type="molecule type" value="Genomic_DNA"/>
</dbReference>
<gene>
    <name evidence="8 10" type="primary">tilS</name>
    <name evidence="10" type="ORF">GCM10007860_14170</name>
</gene>
<evidence type="ECO:0000256" key="7">
    <source>
        <dbReference type="ARBA" id="ARBA00048539"/>
    </source>
</evidence>
<protein>
    <recommendedName>
        <fullName evidence="8">tRNA(Ile)-lysidine synthase</fullName>
        <ecNumber evidence="8">6.3.4.19</ecNumber>
    </recommendedName>
    <alternativeName>
        <fullName evidence="8">tRNA(Ile)-2-lysyl-cytidine synthase</fullName>
    </alternativeName>
    <alternativeName>
        <fullName evidence="8">tRNA(Ile)-lysidine synthetase</fullName>
    </alternativeName>
</protein>
<proteinExistence type="inferred from homology"/>
<comment type="catalytic activity">
    <reaction evidence="7 8">
        <text>cytidine(34) in tRNA(Ile2) + L-lysine + ATP = lysidine(34) in tRNA(Ile2) + AMP + diphosphate + H(+)</text>
        <dbReference type="Rhea" id="RHEA:43744"/>
        <dbReference type="Rhea" id="RHEA-COMP:10625"/>
        <dbReference type="Rhea" id="RHEA-COMP:10670"/>
        <dbReference type="ChEBI" id="CHEBI:15378"/>
        <dbReference type="ChEBI" id="CHEBI:30616"/>
        <dbReference type="ChEBI" id="CHEBI:32551"/>
        <dbReference type="ChEBI" id="CHEBI:33019"/>
        <dbReference type="ChEBI" id="CHEBI:82748"/>
        <dbReference type="ChEBI" id="CHEBI:83665"/>
        <dbReference type="ChEBI" id="CHEBI:456215"/>
        <dbReference type="EC" id="6.3.4.19"/>
    </reaction>
</comment>
<dbReference type="InterPro" id="IPR011063">
    <property type="entry name" value="TilS/TtcA_N"/>
</dbReference>
<evidence type="ECO:0000256" key="4">
    <source>
        <dbReference type="ARBA" id="ARBA00022694"/>
    </source>
</evidence>
<keyword evidence="4 8" id="KW-0819">tRNA processing</keyword>
<accession>A0ABQ6BQH2</accession>
<dbReference type="Pfam" id="PF09179">
    <property type="entry name" value="TilS"/>
    <property type="match status" value="1"/>
</dbReference>
<dbReference type="InterPro" id="IPR012796">
    <property type="entry name" value="Lysidine-tRNA-synth_C"/>
</dbReference>
<dbReference type="PANTHER" id="PTHR43033">
    <property type="entry name" value="TRNA(ILE)-LYSIDINE SYNTHASE-RELATED"/>
    <property type="match status" value="1"/>
</dbReference>
<keyword evidence="11" id="KW-1185">Reference proteome</keyword>
<dbReference type="Gene3D" id="1.20.59.20">
    <property type="match status" value="1"/>
</dbReference>
<comment type="domain">
    <text evidence="8">The N-terminal region contains the highly conserved SGGXDS motif, predicted to be a P-loop motif involved in ATP binding.</text>
</comment>
<dbReference type="HAMAP" id="MF_01161">
    <property type="entry name" value="tRNA_Ile_lys_synt"/>
    <property type="match status" value="1"/>
</dbReference>
<dbReference type="Gene3D" id="3.40.50.620">
    <property type="entry name" value="HUPs"/>
    <property type="match status" value="1"/>
</dbReference>
<evidence type="ECO:0000256" key="3">
    <source>
        <dbReference type="ARBA" id="ARBA00022598"/>
    </source>
</evidence>
<dbReference type="SUPFAM" id="SSF52402">
    <property type="entry name" value="Adenine nucleotide alpha hydrolases-like"/>
    <property type="match status" value="1"/>
</dbReference>
<keyword evidence="3 8" id="KW-0436">Ligase</keyword>
<evidence type="ECO:0000259" key="9">
    <source>
        <dbReference type="SMART" id="SM00977"/>
    </source>
</evidence>
<comment type="function">
    <text evidence="8">Ligates lysine onto the cytidine present at position 34 of the AUA codon-specific tRNA(Ile) that contains the anticodon CAU, in an ATP-dependent manner. Cytidine is converted to lysidine, thus changing the amino acid specificity of the tRNA from methionine to isoleucine.</text>
</comment>
<comment type="caution">
    <text evidence="10">The sequence shown here is derived from an EMBL/GenBank/DDBJ whole genome shotgun (WGS) entry which is preliminary data.</text>
</comment>
<dbReference type="EC" id="6.3.4.19" evidence="8"/>
<dbReference type="SUPFAM" id="SSF82829">
    <property type="entry name" value="MesJ substrate recognition domain-like"/>
    <property type="match status" value="1"/>
</dbReference>
<feature type="domain" description="Lysidine-tRNA(Ile) synthetase C-terminal" evidence="9">
    <location>
        <begin position="354"/>
        <end position="424"/>
    </location>
</feature>
<dbReference type="Pfam" id="PF01171">
    <property type="entry name" value="ATP_bind_3"/>
    <property type="match status" value="1"/>
</dbReference>
<sequence>MAAVLARHLSPTARRVCVGLSGGLDSIVLLHVLATLGPRLGLRLSALHVHHGLSPNADAWADHARAFAERLGVPCRVARVQVVGIADSGLEAAARIARYTEFEHCDADVLCLAHHRDDQAETVLFNLLRGGGLAGLAAMPQARPLGQVLLLRPLLDSPRDDLLAYARSHELAWVEDESNDDIRYDRNFLRRQVLPLLRERFPGCDAALARSAGHAAEAECLLAAQAEQDLPECLDPAGGFDLTRARGLGEARARQALRCWLDGQGIVPDQRAFDELWRQGDAAEDATPRWRWRAHELRRYRAAWYPAPETAPGPVTVLRWADGAAMPVPAWRGVLDWSPAAEGLDASLLAGGRLSLRPRQGGERLCLRVGGGSRLLKALYQEAAIPPWRREAWPLLYLDDALVAVPGIGVAAPYRMAGGWMPQWRPGG</sequence>
<name>A0ABQ6BQH2_9NEIS</name>
<evidence type="ECO:0000256" key="2">
    <source>
        <dbReference type="ARBA" id="ARBA00022490"/>
    </source>
</evidence>
<comment type="subcellular location">
    <subcellularLocation>
        <location evidence="1 8">Cytoplasm</location>
    </subcellularLocation>
</comment>
<dbReference type="Pfam" id="PF11734">
    <property type="entry name" value="TilS_C"/>
    <property type="match status" value="1"/>
</dbReference>
<dbReference type="InterPro" id="IPR014729">
    <property type="entry name" value="Rossmann-like_a/b/a_fold"/>
</dbReference>
<dbReference type="SMART" id="SM00977">
    <property type="entry name" value="TilS_C"/>
    <property type="match status" value="1"/>
</dbReference>
<evidence type="ECO:0000313" key="11">
    <source>
        <dbReference type="Proteomes" id="UP001156836"/>
    </source>
</evidence>
<evidence type="ECO:0000256" key="1">
    <source>
        <dbReference type="ARBA" id="ARBA00004496"/>
    </source>
</evidence>
<feature type="binding site" evidence="8">
    <location>
        <begin position="21"/>
        <end position="26"/>
    </location>
    <ligand>
        <name>ATP</name>
        <dbReference type="ChEBI" id="CHEBI:30616"/>
    </ligand>
</feature>
<dbReference type="NCBIfam" id="TIGR02432">
    <property type="entry name" value="lysidine_TilS_N"/>
    <property type="match status" value="1"/>
</dbReference>
<evidence type="ECO:0000256" key="6">
    <source>
        <dbReference type="ARBA" id="ARBA00022840"/>
    </source>
</evidence>
<dbReference type="InterPro" id="IPR015262">
    <property type="entry name" value="tRNA_Ile_lys_synt_subst-bd"/>
</dbReference>
<dbReference type="InterPro" id="IPR012094">
    <property type="entry name" value="tRNA_Ile_lys_synt"/>
</dbReference>
<dbReference type="RefSeq" id="WP_018747695.1">
    <property type="nucleotide sequence ID" value="NZ_BSOZ01000015.1"/>
</dbReference>
<dbReference type="Proteomes" id="UP001156836">
    <property type="component" value="Unassembled WGS sequence"/>
</dbReference>
<evidence type="ECO:0000313" key="10">
    <source>
        <dbReference type="EMBL" id="GLS04270.1"/>
    </source>
</evidence>
<organism evidence="10 11">
    <name type="scientific">Chitiniphilus shinanonensis</name>
    <dbReference type="NCBI Taxonomy" id="553088"/>
    <lineage>
        <taxon>Bacteria</taxon>
        <taxon>Pseudomonadati</taxon>
        <taxon>Pseudomonadota</taxon>
        <taxon>Betaproteobacteria</taxon>
        <taxon>Neisseriales</taxon>
        <taxon>Chitinibacteraceae</taxon>
        <taxon>Chitiniphilus</taxon>
    </lineage>
</organism>
<evidence type="ECO:0000256" key="5">
    <source>
        <dbReference type="ARBA" id="ARBA00022741"/>
    </source>
</evidence>
<keyword evidence="2 8" id="KW-0963">Cytoplasm</keyword>
<reference evidence="11" key="1">
    <citation type="journal article" date="2019" name="Int. J. Syst. Evol. Microbiol.">
        <title>The Global Catalogue of Microorganisms (GCM) 10K type strain sequencing project: providing services to taxonomists for standard genome sequencing and annotation.</title>
        <authorList>
            <consortium name="The Broad Institute Genomics Platform"/>
            <consortium name="The Broad Institute Genome Sequencing Center for Infectious Disease"/>
            <person name="Wu L."/>
            <person name="Ma J."/>
        </authorList>
    </citation>
    <scope>NUCLEOTIDE SEQUENCE [LARGE SCALE GENOMIC DNA]</scope>
    <source>
        <strain evidence="11">NBRC 104970</strain>
    </source>
</reference>
<keyword evidence="6 8" id="KW-0067">ATP-binding</keyword>
<dbReference type="SUPFAM" id="SSF56037">
    <property type="entry name" value="PheT/TilS domain"/>
    <property type="match status" value="1"/>
</dbReference>
<dbReference type="NCBIfam" id="TIGR02433">
    <property type="entry name" value="lysidine_TilS_C"/>
    <property type="match status" value="1"/>
</dbReference>
<comment type="similarity">
    <text evidence="8">Belongs to the tRNA(Ile)-lysidine synthase family.</text>
</comment>